<protein>
    <submittedName>
        <fullName evidence="2">Enamine deaminase RidA (YjgF/YER057c/UK114 family)</fullName>
    </submittedName>
</protein>
<dbReference type="GO" id="GO:0005829">
    <property type="term" value="C:cytosol"/>
    <property type="evidence" value="ECO:0007669"/>
    <property type="project" value="TreeGrafter"/>
</dbReference>
<proteinExistence type="predicted"/>
<dbReference type="AlphaFoldDB" id="A0A7W6CHF8"/>
<dbReference type="Gene3D" id="3.30.1330.40">
    <property type="entry name" value="RutC-like"/>
    <property type="match status" value="1"/>
</dbReference>
<accession>A0A7W6CHF8</accession>
<keyword evidence="3" id="KW-1185">Reference proteome</keyword>
<gene>
    <name evidence="2" type="ORF">GGR38_003544</name>
</gene>
<evidence type="ECO:0000313" key="2">
    <source>
        <dbReference type="EMBL" id="MBB3956579.1"/>
    </source>
</evidence>
<evidence type="ECO:0000313" key="3">
    <source>
        <dbReference type="Proteomes" id="UP000548867"/>
    </source>
</evidence>
<comment type="caution">
    <text evidence="2">The sequence shown here is derived from an EMBL/GenBank/DDBJ whole genome shotgun (WGS) entry which is preliminary data.</text>
</comment>
<dbReference type="Proteomes" id="UP000548867">
    <property type="component" value="Unassembled WGS sequence"/>
</dbReference>
<dbReference type="RefSeq" id="WP_183627442.1">
    <property type="nucleotide sequence ID" value="NZ_JACIDX010000014.1"/>
</dbReference>
<dbReference type="PANTHER" id="PTHR11803">
    <property type="entry name" value="2-IMINOBUTANOATE/2-IMINOPROPANOATE DEAMINASE RIDA"/>
    <property type="match status" value="1"/>
</dbReference>
<keyword evidence="1" id="KW-0732">Signal</keyword>
<sequence>MLRKMLKTAGCAALLPILMAAAPAQAQVTRIKTNPGAFILDGVRVAPGNEIYFLSGQLASPIDPAKATTMEDFGDTKTQTVSVLNKIKKQLESQGYSIKDVVKMTLFIAADPKLGKIDFAGANAGFKEFFGSAENPDTVARSAFQVANLVAPQFLIEIEAIAAKKPAPAAKAKK</sequence>
<feature type="chain" id="PRO_5031059996" evidence="1">
    <location>
        <begin position="27"/>
        <end position="174"/>
    </location>
</feature>
<dbReference type="Pfam" id="PF01042">
    <property type="entry name" value="Ribonuc_L-PSP"/>
    <property type="match status" value="1"/>
</dbReference>
<dbReference type="InterPro" id="IPR006175">
    <property type="entry name" value="YjgF/YER057c/UK114"/>
</dbReference>
<organism evidence="2 3">
    <name type="scientific">Novosphingobium sediminicola</name>
    <dbReference type="NCBI Taxonomy" id="563162"/>
    <lineage>
        <taxon>Bacteria</taxon>
        <taxon>Pseudomonadati</taxon>
        <taxon>Pseudomonadota</taxon>
        <taxon>Alphaproteobacteria</taxon>
        <taxon>Sphingomonadales</taxon>
        <taxon>Sphingomonadaceae</taxon>
        <taxon>Novosphingobium</taxon>
    </lineage>
</organism>
<reference evidence="2 3" key="1">
    <citation type="submission" date="2020-08" db="EMBL/GenBank/DDBJ databases">
        <title>Genomic Encyclopedia of Type Strains, Phase IV (KMG-IV): sequencing the most valuable type-strain genomes for metagenomic binning, comparative biology and taxonomic classification.</title>
        <authorList>
            <person name="Goeker M."/>
        </authorList>
    </citation>
    <scope>NUCLEOTIDE SEQUENCE [LARGE SCALE GENOMIC DNA]</scope>
    <source>
        <strain evidence="2 3">DSM 27057</strain>
    </source>
</reference>
<dbReference type="SUPFAM" id="SSF55298">
    <property type="entry name" value="YjgF-like"/>
    <property type="match status" value="1"/>
</dbReference>
<dbReference type="GO" id="GO:0019239">
    <property type="term" value="F:deaminase activity"/>
    <property type="evidence" value="ECO:0007669"/>
    <property type="project" value="TreeGrafter"/>
</dbReference>
<name>A0A7W6CHF8_9SPHN</name>
<dbReference type="PANTHER" id="PTHR11803:SF59">
    <property type="entry name" value="ENDORIBONUCLEASE"/>
    <property type="match status" value="1"/>
</dbReference>
<dbReference type="EMBL" id="JACIDX010000014">
    <property type="protein sequence ID" value="MBB3956579.1"/>
    <property type="molecule type" value="Genomic_DNA"/>
</dbReference>
<feature type="signal peptide" evidence="1">
    <location>
        <begin position="1"/>
        <end position="26"/>
    </location>
</feature>
<evidence type="ECO:0000256" key="1">
    <source>
        <dbReference type="SAM" id="SignalP"/>
    </source>
</evidence>
<dbReference type="InterPro" id="IPR035959">
    <property type="entry name" value="RutC-like_sf"/>
</dbReference>